<dbReference type="InterPro" id="IPR052712">
    <property type="entry name" value="Acid_resist_chaperone_HdeD"/>
</dbReference>
<evidence type="ECO:0000256" key="1">
    <source>
        <dbReference type="SAM" id="Phobius"/>
    </source>
</evidence>
<feature type="transmembrane region" description="Helical" evidence="1">
    <location>
        <begin position="66"/>
        <end position="85"/>
    </location>
</feature>
<dbReference type="Proteomes" id="UP000236286">
    <property type="component" value="Unassembled WGS sequence"/>
</dbReference>
<comment type="caution">
    <text evidence="2">The sequence shown here is derived from an EMBL/GenBank/DDBJ whole genome shotgun (WGS) entry which is preliminary data.</text>
</comment>
<feature type="transmembrane region" description="Helical" evidence="1">
    <location>
        <begin position="39"/>
        <end position="60"/>
    </location>
</feature>
<dbReference type="AlphaFoldDB" id="A0A2J7TKY3"/>
<dbReference type="Pfam" id="PF03729">
    <property type="entry name" value="DUF308"/>
    <property type="match status" value="1"/>
</dbReference>
<dbReference type="PANTHER" id="PTHR34989">
    <property type="entry name" value="PROTEIN HDED"/>
    <property type="match status" value="1"/>
</dbReference>
<feature type="transmembrane region" description="Helical" evidence="1">
    <location>
        <begin position="118"/>
        <end position="141"/>
    </location>
</feature>
<keyword evidence="1" id="KW-0812">Transmembrane</keyword>
<dbReference type="PANTHER" id="PTHR34989:SF1">
    <property type="entry name" value="PROTEIN HDED"/>
    <property type="match status" value="1"/>
</dbReference>
<feature type="transmembrane region" description="Helical" evidence="1">
    <location>
        <begin position="92"/>
        <end position="112"/>
    </location>
</feature>
<name>A0A2J7TKY3_METSI</name>
<organism evidence="2 3">
    <name type="scientific">Methylocella silvestris</name>
    <dbReference type="NCBI Taxonomy" id="199596"/>
    <lineage>
        <taxon>Bacteria</taxon>
        <taxon>Pseudomonadati</taxon>
        <taxon>Pseudomonadota</taxon>
        <taxon>Alphaproteobacteria</taxon>
        <taxon>Hyphomicrobiales</taxon>
        <taxon>Beijerinckiaceae</taxon>
        <taxon>Methylocella</taxon>
    </lineage>
</organism>
<gene>
    <name evidence="2" type="ORF">CR492_00350</name>
</gene>
<dbReference type="RefSeq" id="WP_102841744.1">
    <property type="nucleotide sequence ID" value="NZ_PDZR01000001.1"/>
</dbReference>
<sequence>MSNNPAANSPTPVPPDPLAPGSRPLVASLGRAMGAHWKLILAEGILLLVLGVLAVMTPFVAGVATALFLGWLFLFSGVAGLIFTYQSRGDPGFWWALLSSAVAVLAGLALLANPVGGLFSLTFVLIAYFIIDGIVTIMLGLEQRRHLSGGWQWVIFSGVVDLILAALVISGLPGSFLWAVGLLVGIDLAFAGVSIISLALAARKAAEA</sequence>
<protein>
    <recommendedName>
        <fullName evidence="4">HdeD family acid-resistance protein</fullName>
    </recommendedName>
</protein>
<feature type="transmembrane region" description="Helical" evidence="1">
    <location>
        <begin position="178"/>
        <end position="202"/>
    </location>
</feature>
<feature type="transmembrane region" description="Helical" evidence="1">
    <location>
        <begin position="153"/>
        <end position="172"/>
    </location>
</feature>
<accession>A0A2J7TKY3</accession>
<evidence type="ECO:0000313" key="2">
    <source>
        <dbReference type="EMBL" id="PNG27436.1"/>
    </source>
</evidence>
<reference evidence="2 3" key="1">
    <citation type="submission" date="2017-10" db="EMBL/GenBank/DDBJ databases">
        <title>Genome announcement of Methylocella silvestris TVC from permafrost.</title>
        <authorList>
            <person name="Wang J."/>
            <person name="Geng K."/>
            <person name="Ul-Haque F."/>
            <person name="Crombie A.T."/>
            <person name="Street L.E."/>
            <person name="Wookey P.A."/>
            <person name="Murrell J.C."/>
            <person name="Pratscher J."/>
        </authorList>
    </citation>
    <scope>NUCLEOTIDE SEQUENCE [LARGE SCALE GENOMIC DNA]</scope>
    <source>
        <strain evidence="2 3">TVC</strain>
    </source>
</reference>
<dbReference type="GO" id="GO:0005886">
    <property type="term" value="C:plasma membrane"/>
    <property type="evidence" value="ECO:0007669"/>
    <property type="project" value="TreeGrafter"/>
</dbReference>
<dbReference type="InterPro" id="IPR005325">
    <property type="entry name" value="DUF308_memb"/>
</dbReference>
<evidence type="ECO:0000313" key="3">
    <source>
        <dbReference type="Proteomes" id="UP000236286"/>
    </source>
</evidence>
<dbReference type="OrthoDB" id="21979at2"/>
<evidence type="ECO:0008006" key="4">
    <source>
        <dbReference type="Google" id="ProtNLM"/>
    </source>
</evidence>
<proteinExistence type="predicted"/>
<keyword evidence="1" id="KW-1133">Transmembrane helix</keyword>
<keyword evidence="1" id="KW-0472">Membrane</keyword>
<dbReference type="EMBL" id="PDZR01000001">
    <property type="protein sequence ID" value="PNG27436.1"/>
    <property type="molecule type" value="Genomic_DNA"/>
</dbReference>